<dbReference type="AlphaFoldDB" id="A0A4Y2UFZ7"/>
<dbReference type="PANTHER" id="PTHR24413">
    <property type="entry name" value="SPECKLE-TYPE POZ PROTEIN"/>
    <property type="match status" value="1"/>
</dbReference>
<dbReference type="Proteomes" id="UP000499080">
    <property type="component" value="Unassembled WGS sequence"/>
</dbReference>
<feature type="region of interest" description="Disordered" evidence="1">
    <location>
        <begin position="177"/>
        <end position="197"/>
    </location>
</feature>
<protein>
    <recommendedName>
        <fullName evidence="2">BTB domain-containing protein</fullName>
    </recommendedName>
</protein>
<gene>
    <name evidence="3" type="ORF">AVEN_186069_1</name>
</gene>
<comment type="caution">
    <text evidence="3">The sequence shown here is derived from an EMBL/GenBank/DDBJ whole genome shotgun (WGS) entry which is preliminary data.</text>
</comment>
<evidence type="ECO:0000313" key="4">
    <source>
        <dbReference type="Proteomes" id="UP000499080"/>
    </source>
</evidence>
<feature type="compositionally biased region" description="Basic and acidic residues" evidence="1">
    <location>
        <begin position="177"/>
        <end position="188"/>
    </location>
</feature>
<dbReference type="Gene3D" id="3.30.710.10">
    <property type="entry name" value="Potassium Channel Kv1.1, Chain A"/>
    <property type="match status" value="1"/>
</dbReference>
<evidence type="ECO:0000313" key="3">
    <source>
        <dbReference type="EMBL" id="GBO11778.1"/>
    </source>
</evidence>
<name>A0A4Y2UFZ7_ARAVE</name>
<evidence type="ECO:0000256" key="1">
    <source>
        <dbReference type="SAM" id="MobiDB-lite"/>
    </source>
</evidence>
<proteinExistence type="predicted"/>
<dbReference type="SMART" id="SM00225">
    <property type="entry name" value="BTB"/>
    <property type="match status" value="1"/>
</dbReference>
<dbReference type="SUPFAM" id="SSF54695">
    <property type="entry name" value="POZ domain"/>
    <property type="match status" value="1"/>
</dbReference>
<dbReference type="EMBL" id="BGPR01036537">
    <property type="protein sequence ID" value="GBO11778.1"/>
    <property type="molecule type" value="Genomic_DNA"/>
</dbReference>
<keyword evidence="4" id="KW-1185">Reference proteome</keyword>
<accession>A0A4Y2UFZ7</accession>
<dbReference type="OrthoDB" id="6426170at2759"/>
<evidence type="ECO:0000259" key="2">
    <source>
        <dbReference type="SMART" id="SM00225"/>
    </source>
</evidence>
<reference evidence="3 4" key="1">
    <citation type="journal article" date="2019" name="Sci. Rep.">
        <title>Orb-weaving spider Araneus ventricosus genome elucidates the spidroin gene catalogue.</title>
        <authorList>
            <person name="Kono N."/>
            <person name="Nakamura H."/>
            <person name="Ohtoshi R."/>
            <person name="Moran D.A.P."/>
            <person name="Shinohara A."/>
            <person name="Yoshida Y."/>
            <person name="Fujiwara M."/>
            <person name="Mori M."/>
            <person name="Tomita M."/>
            <person name="Arakawa K."/>
        </authorList>
    </citation>
    <scope>NUCLEOTIDE SEQUENCE [LARGE SCALE GENOMIC DNA]</scope>
</reference>
<dbReference type="Pfam" id="PF00651">
    <property type="entry name" value="BTB"/>
    <property type="match status" value="1"/>
</dbReference>
<feature type="domain" description="BTB" evidence="2">
    <location>
        <begin position="485"/>
        <end position="582"/>
    </location>
</feature>
<dbReference type="InterPro" id="IPR000210">
    <property type="entry name" value="BTB/POZ_dom"/>
</dbReference>
<dbReference type="SUPFAM" id="SSF49599">
    <property type="entry name" value="TRAF domain-like"/>
    <property type="match status" value="1"/>
</dbReference>
<dbReference type="Gene3D" id="2.60.210.10">
    <property type="entry name" value="Apoptosis, Tumor Necrosis Factor Receptor Associated Protein 2, Chain A"/>
    <property type="match status" value="1"/>
</dbReference>
<sequence>MDDKISDSDIFSQVDDVKDIQIKKFSCVRDCQNEHIHFVRKKNFYGQLYAVHVYPDGISSENQGYVSIKVSKVLKDPNAIPDVGYDNITWTFSVVDVGGHGRYYQSVAKESVMNLPYQIEITMFLRRSFVLERADELLPGDELTIRCEASFVFYSVQALHDDLVFDVNPYPENERITENFNEDSKGEESSETDYGIFSGDFEEQPKLERSKRLAEEFEEDSKLNGFSETDDAKFFEEFEKDLNLDESSESAGLTENLVENLNHNKSSISDLNKGRNSYDTEEDITYYILIMLGFFHEYNDCKEKRRLDSKDLEFQIRLLSKILVNTDDADEIARTYMEPDPIFKVYIRLKLKIKDILSKIPLGISEEEDLENEKYNSHPIYTRGSCTTFSEYYSVMKKISEVFKRVTNSSDECGNTHPLSTVEYNYLLKIVAEVSEETPMWEYLFEALRSDKSALSDDSDEDDMRDSNCSKDTNWNLQIQTKDGVIFNIPFKEGKETFGSKLVASSSVFESMLRNPMVERLSKKVQLSDIDFRTFRNFLYFLQGSGVATGSFTELCDLYEMADKYNVEDLMFVCGLRFMSFFISEETVSLVEALACMHSDDFLLGVIKSFKNEHSDSLLHKDDNNFVVKRSTNPFLKEKTSDFDFYH</sequence>
<dbReference type="InterPro" id="IPR008974">
    <property type="entry name" value="TRAF-like"/>
</dbReference>
<organism evidence="3 4">
    <name type="scientific">Araneus ventricosus</name>
    <name type="common">Orbweaver spider</name>
    <name type="synonym">Epeira ventricosa</name>
    <dbReference type="NCBI Taxonomy" id="182803"/>
    <lineage>
        <taxon>Eukaryota</taxon>
        <taxon>Metazoa</taxon>
        <taxon>Ecdysozoa</taxon>
        <taxon>Arthropoda</taxon>
        <taxon>Chelicerata</taxon>
        <taxon>Arachnida</taxon>
        <taxon>Araneae</taxon>
        <taxon>Araneomorphae</taxon>
        <taxon>Entelegynae</taxon>
        <taxon>Araneoidea</taxon>
        <taxon>Araneidae</taxon>
        <taxon>Araneus</taxon>
    </lineage>
</organism>
<dbReference type="InterPro" id="IPR011333">
    <property type="entry name" value="SKP1/BTB/POZ_sf"/>
</dbReference>